<dbReference type="SUPFAM" id="SSF56219">
    <property type="entry name" value="DNase I-like"/>
    <property type="match status" value="1"/>
</dbReference>
<organism evidence="2 3">
    <name type="scientific">Cuscuta campestris</name>
    <dbReference type="NCBI Taxonomy" id="132261"/>
    <lineage>
        <taxon>Eukaryota</taxon>
        <taxon>Viridiplantae</taxon>
        <taxon>Streptophyta</taxon>
        <taxon>Embryophyta</taxon>
        <taxon>Tracheophyta</taxon>
        <taxon>Spermatophyta</taxon>
        <taxon>Magnoliopsida</taxon>
        <taxon>eudicotyledons</taxon>
        <taxon>Gunneridae</taxon>
        <taxon>Pentapetalae</taxon>
        <taxon>asterids</taxon>
        <taxon>lamiids</taxon>
        <taxon>Solanales</taxon>
        <taxon>Convolvulaceae</taxon>
        <taxon>Cuscuteae</taxon>
        <taxon>Cuscuta</taxon>
        <taxon>Cuscuta subgen. Grammica</taxon>
        <taxon>Cuscuta sect. Cleistogrammica</taxon>
    </lineage>
</organism>
<dbReference type="Pfam" id="PF03372">
    <property type="entry name" value="Exo_endo_phos"/>
    <property type="match status" value="1"/>
</dbReference>
<dbReference type="OrthoDB" id="1001388at2759"/>
<dbReference type="PANTHER" id="PTHR35218">
    <property type="entry name" value="RNASE H DOMAIN-CONTAINING PROTEIN"/>
    <property type="match status" value="1"/>
</dbReference>
<reference evidence="2 3" key="1">
    <citation type="submission" date="2018-04" db="EMBL/GenBank/DDBJ databases">
        <authorList>
            <person name="Vogel A."/>
        </authorList>
    </citation>
    <scope>NUCLEOTIDE SEQUENCE [LARGE SCALE GENOMIC DNA]</scope>
</reference>
<dbReference type="InterPro" id="IPR005135">
    <property type="entry name" value="Endo/exonuclease/phosphatase"/>
</dbReference>
<name>A0A484KD97_9ASTE</name>
<protein>
    <recommendedName>
        <fullName evidence="1">Endonuclease/exonuclease/phosphatase domain-containing protein</fullName>
    </recommendedName>
</protein>
<gene>
    <name evidence="2" type="ORF">CCAM_LOCUS3630</name>
</gene>
<feature type="domain" description="Endonuclease/exonuclease/phosphatase" evidence="1">
    <location>
        <begin position="6"/>
        <end position="212"/>
    </location>
</feature>
<proteinExistence type="predicted"/>
<evidence type="ECO:0000313" key="2">
    <source>
        <dbReference type="EMBL" id="VFQ61854.1"/>
    </source>
</evidence>
<dbReference type="Gene3D" id="3.60.10.10">
    <property type="entry name" value="Endonuclease/exonuclease/phosphatase"/>
    <property type="match status" value="1"/>
</dbReference>
<dbReference type="PANTHER" id="PTHR35218:SF9">
    <property type="entry name" value="ENDONUCLEASE_EXONUCLEASE_PHOSPHATASE DOMAIN-CONTAINING PROTEIN"/>
    <property type="match status" value="1"/>
</dbReference>
<dbReference type="EMBL" id="OOIL02000204">
    <property type="protein sequence ID" value="VFQ61854.1"/>
    <property type="molecule type" value="Genomic_DNA"/>
</dbReference>
<dbReference type="GO" id="GO:0003824">
    <property type="term" value="F:catalytic activity"/>
    <property type="evidence" value="ECO:0007669"/>
    <property type="project" value="InterPro"/>
</dbReference>
<evidence type="ECO:0000259" key="1">
    <source>
        <dbReference type="Pfam" id="PF03372"/>
    </source>
</evidence>
<evidence type="ECO:0000313" key="3">
    <source>
        <dbReference type="Proteomes" id="UP000595140"/>
    </source>
</evidence>
<accession>A0A484KD97</accession>
<keyword evidence="3" id="KW-1185">Reference proteome</keyword>
<dbReference type="Proteomes" id="UP000595140">
    <property type="component" value="Unassembled WGS sequence"/>
</dbReference>
<dbReference type="AlphaFoldDB" id="A0A484KD97"/>
<dbReference type="InterPro" id="IPR036691">
    <property type="entry name" value="Endo/exonu/phosph_ase_sf"/>
</dbReference>
<sequence length="597" mass="68821">MSTICWNCRGLGNRRTVQEVAELISAKKPEFVFLMETKGSRVAAEELRVRIGFHGLFVVDSVGKSGGLAMLWRSNHTARLISYSRFHVDIEVLSLHSSSWRLTGFYGNPRRDQRHFSWDLLRSLRDKSSLPWLVIGDFNDLCWAAEKRGGEPHPQALFEGFVRVLDDCNLFDISMQGYPFTWERGWGKEWWVEERLDQAVANGAWRILFPQAGVFNNLMRTCDHSALYLCLDTVSLQPVKRQFRFENTWVRDESYQDALKAAWGGTCSVPFLARLEQCGKDLKTWGGYLFQKFGKRIKELKSVVERWRGRRDPEGLKEFLEADKELQKVLDQEDIYWRQRAKQHWLRSADSNTRFFHQYASHRKQKNWQTRETLRKLIFSFYERLFSTEGGVWQLLRVDIFQIGALSFEAWFQGVTCSTSSLELQKISWTIWSIWKARNRAVWEHMVQHPRSTIVQVEAFQRGWTDAATSLKSGGSVVAVPGAVFQPNTAVTGGELCFVDAAVFPQSEAMACREALLWLKGKRIRAFKLFSDCLQLVTAIEQWDRGPFSSYLGKGVDENILLTQEMIHCLDNASGNANIAIKVDFAKAFDRISWGVS</sequence>